<proteinExistence type="predicted"/>
<dbReference type="Proteomes" id="UP000294547">
    <property type="component" value="Unassembled WGS sequence"/>
</dbReference>
<evidence type="ECO:0000313" key="4">
    <source>
        <dbReference type="EMBL" id="TDP87101.1"/>
    </source>
</evidence>
<gene>
    <name evidence="4" type="ORF">EDD54_0987</name>
</gene>
<reference evidence="4 5" key="1">
    <citation type="submission" date="2019-03" db="EMBL/GenBank/DDBJ databases">
        <title>Genomic Encyclopedia of Type Strains, Phase IV (KMG-IV): sequencing the most valuable type-strain genomes for metagenomic binning, comparative biology and taxonomic classification.</title>
        <authorList>
            <person name="Goeker M."/>
        </authorList>
    </citation>
    <scope>NUCLEOTIDE SEQUENCE [LARGE SCALE GENOMIC DNA]</scope>
    <source>
        <strain evidence="4 5">DSM 102969</strain>
    </source>
</reference>
<keyword evidence="2" id="KW-0472">Membrane</keyword>
<keyword evidence="2" id="KW-0812">Transmembrane</keyword>
<evidence type="ECO:0000259" key="3">
    <source>
        <dbReference type="PROSITE" id="PS51724"/>
    </source>
</evidence>
<dbReference type="EMBL" id="SNXY01000006">
    <property type="protein sequence ID" value="TDP87101.1"/>
    <property type="molecule type" value="Genomic_DNA"/>
</dbReference>
<dbReference type="GO" id="GO:0042834">
    <property type="term" value="F:peptidoglycan binding"/>
    <property type="evidence" value="ECO:0007669"/>
    <property type="project" value="InterPro"/>
</dbReference>
<evidence type="ECO:0000256" key="2">
    <source>
        <dbReference type="SAM" id="Phobius"/>
    </source>
</evidence>
<dbReference type="Pfam" id="PF05036">
    <property type="entry name" value="SPOR"/>
    <property type="match status" value="1"/>
</dbReference>
<comment type="caution">
    <text evidence="4">The sequence shown here is derived from an EMBL/GenBank/DDBJ whole genome shotgun (WGS) entry which is preliminary data.</text>
</comment>
<protein>
    <submittedName>
        <fullName evidence="4">Sporulation related protein</fullName>
    </submittedName>
</protein>
<dbReference type="InterPro" id="IPR007730">
    <property type="entry name" value="SPOR-like_dom"/>
</dbReference>
<name>A0A4R6RKB5_9HYPH</name>
<dbReference type="PROSITE" id="PS51724">
    <property type="entry name" value="SPOR"/>
    <property type="match status" value="1"/>
</dbReference>
<accession>A0A4R6RKB5</accession>
<sequence>MKGHAHDPFDDLGSEKPGPNVVVLAVWAGIAGLAAVAAVTAMVFGIGERPVVAPTLARQEIPRTAPVAAPATAPDVGVRFAAAAPAEGGRSDVTTLPDGTTTDVAGEVARLRVENAALRQSSDVLRNQLAILSERIERLEGKFGALTGSIDPAPAVPRLRPAETVPPVTTTGRDVATTRATVTAAPRTEFGIELGSYGDLTAVKAAWRRLLADKPDLFGDLEALATVRDRGGATELLLVAGPFTNAADAADRCTRVEDAGLACLPAFYLGQALAIR</sequence>
<feature type="transmembrane region" description="Helical" evidence="2">
    <location>
        <begin position="21"/>
        <end position="46"/>
    </location>
</feature>
<keyword evidence="2" id="KW-1133">Transmembrane helix</keyword>
<keyword evidence="5" id="KW-1185">Reference proteome</keyword>
<evidence type="ECO:0000313" key="5">
    <source>
        <dbReference type="Proteomes" id="UP000294547"/>
    </source>
</evidence>
<feature type="domain" description="SPOR" evidence="3">
    <location>
        <begin position="184"/>
        <end position="268"/>
    </location>
</feature>
<evidence type="ECO:0000256" key="1">
    <source>
        <dbReference type="SAM" id="Coils"/>
    </source>
</evidence>
<dbReference type="AlphaFoldDB" id="A0A4R6RKB5"/>
<organism evidence="4 5">
    <name type="scientific">Oharaeibacter diazotrophicus</name>
    <dbReference type="NCBI Taxonomy" id="1920512"/>
    <lineage>
        <taxon>Bacteria</taxon>
        <taxon>Pseudomonadati</taxon>
        <taxon>Pseudomonadota</taxon>
        <taxon>Alphaproteobacteria</taxon>
        <taxon>Hyphomicrobiales</taxon>
        <taxon>Pleomorphomonadaceae</taxon>
        <taxon>Oharaeibacter</taxon>
    </lineage>
</organism>
<dbReference type="RefSeq" id="WP_165644423.1">
    <property type="nucleotide sequence ID" value="NZ_BSPM01000008.1"/>
</dbReference>
<feature type="coiled-coil region" evidence="1">
    <location>
        <begin position="108"/>
        <end position="142"/>
    </location>
</feature>
<keyword evidence="1" id="KW-0175">Coiled coil</keyword>